<dbReference type="EMBL" id="LNNH01000012">
    <property type="protein sequence ID" value="KWW20796.1"/>
    <property type="molecule type" value="Genomic_DNA"/>
</dbReference>
<dbReference type="InterPro" id="IPR048715">
    <property type="entry name" value="CggR_N"/>
</dbReference>
<dbReference type="Pfam" id="PF04198">
    <property type="entry name" value="Sugar-bind"/>
    <property type="match status" value="1"/>
</dbReference>
<accession>A0A109MZN2</accession>
<keyword evidence="8" id="KW-1185">Reference proteome</keyword>
<dbReference type="InterPro" id="IPR051054">
    <property type="entry name" value="SorC_transcr_regulators"/>
</dbReference>
<evidence type="ECO:0000256" key="2">
    <source>
        <dbReference type="ARBA" id="ARBA00023015"/>
    </source>
</evidence>
<dbReference type="InterPro" id="IPR036388">
    <property type="entry name" value="WH-like_DNA-bd_sf"/>
</dbReference>
<dbReference type="InterPro" id="IPR007324">
    <property type="entry name" value="Sugar-bd_dom_put"/>
</dbReference>
<dbReference type="Gene3D" id="1.10.10.10">
    <property type="entry name" value="Winged helix-like DNA-binding domain superfamily/Winged helix DNA-binding domain"/>
    <property type="match status" value="1"/>
</dbReference>
<proteinExistence type="inferred from homology"/>
<evidence type="ECO:0000256" key="4">
    <source>
        <dbReference type="ARBA" id="ARBA00023163"/>
    </source>
</evidence>
<evidence type="ECO:0000259" key="6">
    <source>
        <dbReference type="Pfam" id="PF21715"/>
    </source>
</evidence>
<dbReference type="GO" id="GO:0003677">
    <property type="term" value="F:DNA binding"/>
    <property type="evidence" value="ECO:0007669"/>
    <property type="project" value="UniProtKB-KW"/>
</dbReference>
<protein>
    <submittedName>
        <fullName evidence="7">Uncharacterized protein</fullName>
    </submittedName>
</protein>
<feature type="domain" description="CggR N-terminal DNA binding" evidence="6">
    <location>
        <begin position="18"/>
        <end position="88"/>
    </location>
</feature>
<sequence length="344" mass="38186">MRTLLEVQRKLLPDFLMVMQKRYDILRYIKMMQPVGRRSLAVSLNLTERTLRGEVDFLKSQNLVNIFSSGMTLTDEGMEILEKLEGIMREVMGIDIMERQLQDLLQVDEVIIVSGNCDETPWVKKELGKACANRMKLEWKSKNIIAVTGGSTMAEVANSLSPDEASKKLIFVPARGGIGEAVQNQANTIVEKMAQKAHASYRVLYVPDQLSDEVYASFQKEPAIKEVISQIKSADMIIHGIGDAMAMAERRNSPPEMLKKLLDGKAVGEAFGYYYDENGKVVHKVLTVGIQLDDLSPEKRVITVAGGKTKAKAIRSYMKGAPSSTVLITDEAAALELIQGNYTP</sequence>
<evidence type="ECO:0000256" key="1">
    <source>
        <dbReference type="ARBA" id="ARBA00010466"/>
    </source>
</evidence>
<evidence type="ECO:0000313" key="7">
    <source>
        <dbReference type="EMBL" id="KWW20796.1"/>
    </source>
</evidence>
<dbReference type="RefSeq" id="WP_061141155.1">
    <property type="nucleotide sequence ID" value="NZ_LNNH01000012.1"/>
</dbReference>
<dbReference type="SUPFAM" id="SSF100950">
    <property type="entry name" value="NagB/RpiA/CoA transferase-like"/>
    <property type="match status" value="1"/>
</dbReference>
<evidence type="ECO:0000256" key="3">
    <source>
        <dbReference type="ARBA" id="ARBA00023125"/>
    </source>
</evidence>
<keyword evidence="3" id="KW-0238">DNA-binding</keyword>
<comment type="caution">
    <text evidence="7">The sequence shown here is derived from an EMBL/GenBank/DDBJ whole genome shotgun (WGS) entry which is preliminary data.</text>
</comment>
<keyword evidence="2" id="KW-0805">Transcription regulation</keyword>
<feature type="domain" description="Sugar-binding" evidence="5">
    <location>
        <begin position="97"/>
        <end position="338"/>
    </location>
</feature>
<reference evidence="7 8" key="1">
    <citation type="submission" date="2015-11" db="EMBL/GenBank/DDBJ databases">
        <title>Genome Sequence of Bacillus simplex strain VanAntwerpen2.</title>
        <authorList>
            <person name="Couger M.B."/>
        </authorList>
    </citation>
    <scope>NUCLEOTIDE SEQUENCE [LARGE SCALE GENOMIC DNA]</scope>
    <source>
        <strain evidence="7 8">VanAntwerpen02</strain>
    </source>
</reference>
<dbReference type="SUPFAM" id="SSF46785">
    <property type="entry name" value="Winged helix' DNA-binding domain"/>
    <property type="match status" value="1"/>
</dbReference>
<evidence type="ECO:0000259" key="5">
    <source>
        <dbReference type="Pfam" id="PF04198"/>
    </source>
</evidence>
<dbReference type="InterPro" id="IPR037171">
    <property type="entry name" value="NagB/RpiA_transferase-like"/>
</dbReference>
<dbReference type="Proteomes" id="UP000064189">
    <property type="component" value="Unassembled WGS sequence"/>
</dbReference>
<dbReference type="InterPro" id="IPR036390">
    <property type="entry name" value="WH_DNA-bd_sf"/>
</dbReference>
<name>A0A109MZN2_9BACI</name>
<dbReference type="Gene3D" id="3.40.50.1360">
    <property type="match status" value="1"/>
</dbReference>
<evidence type="ECO:0000313" key="8">
    <source>
        <dbReference type="Proteomes" id="UP000064189"/>
    </source>
</evidence>
<comment type="similarity">
    <text evidence="1">Belongs to the SorC transcriptional regulatory family.</text>
</comment>
<dbReference type="PANTHER" id="PTHR34294:SF5">
    <property type="entry name" value="CENTRAL GLYCOLYTIC GENES REGULATOR"/>
    <property type="match status" value="1"/>
</dbReference>
<dbReference type="GO" id="GO:0030246">
    <property type="term" value="F:carbohydrate binding"/>
    <property type="evidence" value="ECO:0007669"/>
    <property type="project" value="InterPro"/>
</dbReference>
<keyword evidence="4" id="KW-0804">Transcription</keyword>
<dbReference type="Pfam" id="PF21715">
    <property type="entry name" value="CggR_N"/>
    <property type="match status" value="1"/>
</dbReference>
<dbReference type="AlphaFoldDB" id="A0A109MZN2"/>
<organism evidence="7 8">
    <name type="scientific">Peribacillus simplex</name>
    <dbReference type="NCBI Taxonomy" id="1478"/>
    <lineage>
        <taxon>Bacteria</taxon>
        <taxon>Bacillati</taxon>
        <taxon>Bacillota</taxon>
        <taxon>Bacilli</taxon>
        <taxon>Bacillales</taxon>
        <taxon>Bacillaceae</taxon>
        <taxon>Peribacillus</taxon>
    </lineage>
</organism>
<dbReference type="PANTHER" id="PTHR34294">
    <property type="entry name" value="TRANSCRIPTIONAL REGULATOR-RELATED"/>
    <property type="match status" value="1"/>
</dbReference>
<gene>
    <name evidence="7" type="ORF">AS888_14225</name>
</gene>